<dbReference type="EMBL" id="DQ886882">
    <property type="protein sequence ID" value="ABI52799.1"/>
    <property type="molecule type" value="mRNA"/>
</dbReference>
<feature type="region of interest" description="Disordered" evidence="1">
    <location>
        <begin position="49"/>
        <end position="71"/>
    </location>
</feature>
<dbReference type="AlphaFoldDB" id="Q09JG4"/>
<protein>
    <submittedName>
        <fullName evidence="2">Metalloprotease</fullName>
    </submittedName>
</protein>
<evidence type="ECO:0000313" key="2">
    <source>
        <dbReference type="EMBL" id="ABI52799.1"/>
    </source>
</evidence>
<organism evidence="2">
    <name type="scientific">Argas monolakensis</name>
    <name type="common">Mono lake bird tick</name>
    <dbReference type="NCBI Taxonomy" id="34602"/>
    <lineage>
        <taxon>Eukaryota</taxon>
        <taxon>Metazoa</taxon>
        <taxon>Ecdysozoa</taxon>
        <taxon>Arthropoda</taxon>
        <taxon>Chelicerata</taxon>
        <taxon>Arachnida</taxon>
        <taxon>Acari</taxon>
        <taxon>Parasitiformes</taxon>
        <taxon>Ixodida</taxon>
        <taxon>Ixodoidea</taxon>
        <taxon>Argasidae</taxon>
        <taxon>Argasinae</taxon>
        <taxon>Argas</taxon>
    </lineage>
</organism>
<sequence length="206" mass="22748">GKFNLGLSVYFDESFRVTTPNPSNAVDYVKKLLRKTVMDQLFQPLKASSAAQAKAGPANQHKKQRTPTPQEDVVIFLRGGRTADDVDTYKDDPDLGEDLCKNIVYAVVNVTPAFDESVLILTKFLGRLLGAPYDSKQSENSKDRKKSVMRDYVPSTSYAEYAFHKGGSTAIKLKLTRLKQTHPGCFARNGGSVLQSGRRSKAQEGI</sequence>
<keyword evidence="2" id="KW-0482">Metalloprotease</keyword>
<evidence type="ECO:0000256" key="1">
    <source>
        <dbReference type="SAM" id="MobiDB-lite"/>
    </source>
</evidence>
<name>Q09JG4_ARGMO</name>
<dbReference type="GO" id="GO:0006508">
    <property type="term" value="P:proteolysis"/>
    <property type="evidence" value="ECO:0007669"/>
    <property type="project" value="UniProtKB-KW"/>
</dbReference>
<reference evidence="2" key="1">
    <citation type="journal article" date="2008" name="Insect Biochem. Mol. Biol.">
        <title>Comparative sialomics between hard and soft ticks: implications for the evolution of blood-feeding behavior.</title>
        <authorList>
            <person name="Mans B.J."/>
            <person name="Andersen J.F."/>
            <person name="Francischetti I.M."/>
            <person name="Valenzuela J.G."/>
            <person name="Schwan T.G."/>
            <person name="Pham V.M."/>
            <person name="Garfield M.K."/>
            <person name="Hammer C.H."/>
            <person name="Ribeiro J.M."/>
        </authorList>
    </citation>
    <scope>NUCLEOTIDE SEQUENCE</scope>
    <source>
        <strain evidence="2">AM-804</strain>
        <tissue evidence="2">Adult salivary gland</tissue>
    </source>
</reference>
<proteinExistence type="evidence at transcript level"/>
<keyword evidence="2" id="KW-0378">Hydrolase</keyword>
<keyword evidence="2" id="KW-0645">Protease</keyword>
<feature type="compositionally biased region" description="Low complexity" evidence="1">
    <location>
        <begin position="49"/>
        <end position="58"/>
    </location>
</feature>
<feature type="non-terminal residue" evidence="2">
    <location>
        <position position="1"/>
    </location>
</feature>
<accession>Q09JG4</accession>
<dbReference type="GO" id="GO:0008237">
    <property type="term" value="F:metallopeptidase activity"/>
    <property type="evidence" value="ECO:0007669"/>
    <property type="project" value="UniProtKB-KW"/>
</dbReference>